<dbReference type="CDD" id="cd01948">
    <property type="entry name" value="EAL"/>
    <property type="match status" value="1"/>
</dbReference>
<sequence length="837" mass="95377">MNKQVNTNAEQRILKSIQILPVALMLAFTLVVTLVLVNEENRRAQDLLNGLKKDFVASQQAAIKSQITNVYQQIQYEKSQTIELLKLDIKSRVQEAYEIVNGIYKANPNLPKAEIVRLIHQALFNVRFNNGRGYYFIFQMDGVNVMHPLLPHIEGTSKIGVQDLKGKFIVKEHIDLIRASKDGSAFYRWWFKKPGEGDKEFEKIGYAKHFEPYDWFIGTGEYVADVEEDIKNRILMSLTKLRYGEDNYVFVMDLTGKILADKDINRIGKTDTPLLELFVDTLKNNPGGQEGYVRFDRLDVPESINSPDKLNYIRMVWPWGWILGTSIFTSDIEKLIIPQVAELEKQNKQQLYRILIILFAFSAVLLMLSVAASRYIKQRFILYRARLNSNILALEESQEQLRKLATTDSLTSIPNRTALEENLTSGLKHSARSSDSYAVIFVDLDDFKRINDAHGHHVGDELLKAVGEKFQALCNEQDVLARFGGDEFVFGYQVNSKQEASEKALAIRRVFYEPFLLSRVTIMTSCSIGVSMSPDNGSDVASLLSKSDIALYRSKEVSKGQILFYDHNIDEEVRHQLHVENNLRNAMKKDEISVFYQPKIGAESNTILGVEALCRWHSENLGPVRPDEFIPIAEKTGLIIEIGQFVMERACDDINKFNKAENRNIKLALNVSPVQLLHCDFYKFAVEAVRNRNIEPSNITFELTENILVEDLDQVLPVLTKLNEFGFGISLDDFGTGYSSLRYLNTLPITEIKIDREFVMKMQTDKHNETVIQTIVLIGLSMDLNIVAEGVETQSQQKQLQELGCHELQGYLFDPALPLSKLIEKYSRTDDNLGPQG</sequence>
<dbReference type="EMBL" id="CAKLDM010000002">
    <property type="protein sequence ID" value="CAH0540529.1"/>
    <property type="molecule type" value="Genomic_DNA"/>
</dbReference>
<keyword evidence="5 6" id="KW-0472">Membrane</keyword>
<dbReference type="CDD" id="cd01949">
    <property type="entry name" value="GGDEF"/>
    <property type="match status" value="1"/>
</dbReference>
<dbReference type="InterPro" id="IPR004010">
    <property type="entry name" value="Double_Cache_2"/>
</dbReference>
<dbReference type="SMART" id="SM01049">
    <property type="entry name" value="Cache_2"/>
    <property type="match status" value="1"/>
</dbReference>
<dbReference type="PROSITE" id="PS50887">
    <property type="entry name" value="GGDEF"/>
    <property type="match status" value="1"/>
</dbReference>
<dbReference type="InterPro" id="IPR033480">
    <property type="entry name" value="sCache_2"/>
</dbReference>
<evidence type="ECO:0000256" key="3">
    <source>
        <dbReference type="ARBA" id="ARBA00022692"/>
    </source>
</evidence>
<proteinExistence type="predicted"/>
<dbReference type="Gene3D" id="3.20.20.450">
    <property type="entry name" value="EAL domain"/>
    <property type="match status" value="1"/>
</dbReference>
<dbReference type="InterPro" id="IPR035919">
    <property type="entry name" value="EAL_sf"/>
</dbReference>
<evidence type="ECO:0000256" key="2">
    <source>
        <dbReference type="ARBA" id="ARBA00022475"/>
    </source>
</evidence>
<dbReference type="InterPro" id="IPR052155">
    <property type="entry name" value="Biofilm_reg_signaling"/>
</dbReference>
<keyword evidence="2" id="KW-1003">Cell membrane</keyword>
<dbReference type="SMART" id="SM00052">
    <property type="entry name" value="EAL"/>
    <property type="match status" value="1"/>
</dbReference>
<dbReference type="RefSeq" id="WP_237362443.1">
    <property type="nucleotide sequence ID" value="NZ_CAKLDM010000002.1"/>
</dbReference>
<dbReference type="PANTHER" id="PTHR44757">
    <property type="entry name" value="DIGUANYLATE CYCLASE DGCP"/>
    <property type="match status" value="1"/>
</dbReference>
<evidence type="ECO:0000313" key="9">
    <source>
        <dbReference type="EMBL" id="CAH0540529.1"/>
    </source>
</evidence>
<evidence type="ECO:0000256" key="4">
    <source>
        <dbReference type="ARBA" id="ARBA00022989"/>
    </source>
</evidence>
<dbReference type="InterPro" id="IPR029787">
    <property type="entry name" value="Nucleotide_cyclase"/>
</dbReference>
<dbReference type="SMART" id="SM00267">
    <property type="entry name" value="GGDEF"/>
    <property type="match status" value="1"/>
</dbReference>
<dbReference type="PROSITE" id="PS50883">
    <property type="entry name" value="EAL"/>
    <property type="match status" value="1"/>
</dbReference>
<comment type="caution">
    <text evidence="9">The sequence shown here is derived from an EMBL/GenBank/DDBJ whole genome shotgun (WGS) entry which is preliminary data.</text>
</comment>
<dbReference type="PANTHER" id="PTHR44757:SF2">
    <property type="entry name" value="BIOFILM ARCHITECTURE MAINTENANCE PROTEIN MBAA"/>
    <property type="match status" value="1"/>
</dbReference>
<evidence type="ECO:0000313" key="10">
    <source>
        <dbReference type="Proteomes" id="UP000838748"/>
    </source>
</evidence>
<dbReference type="SUPFAM" id="SSF141868">
    <property type="entry name" value="EAL domain-like"/>
    <property type="match status" value="1"/>
</dbReference>
<comment type="subcellular location">
    <subcellularLocation>
        <location evidence="1">Cell membrane</location>
        <topology evidence="1">Multi-pass membrane protein</topology>
    </subcellularLocation>
</comment>
<dbReference type="InterPro" id="IPR001633">
    <property type="entry name" value="EAL_dom"/>
</dbReference>
<organism evidence="9 10">
    <name type="scientific">Vibrio marisflavi CECT 7928</name>
    <dbReference type="NCBI Taxonomy" id="634439"/>
    <lineage>
        <taxon>Bacteria</taxon>
        <taxon>Pseudomonadati</taxon>
        <taxon>Pseudomonadota</taxon>
        <taxon>Gammaproteobacteria</taxon>
        <taxon>Vibrionales</taxon>
        <taxon>Vibrionaceae</taxon>
        <taxon>Vibrio</taxon>
    </lineage>
</organism>
<keyword evidence="3 6" id="KW-0812">Transmembrane</keyword>
<accession>A0ABN8E4W8</accession>
<protein>
    <submittedName>
        <fullName evidence="9">Uncharacterized protein</fullName>
    </submittedName>
</protein>
<dbReference type="NCBIfam" id="TIGR00254">
    <property type="entry name" value="GGDEF"/>
    <property type="match status" value="1"/>
</dbReference>
<feature type="transmembrane region" description="Helical" evidence="6">
    <location>
        <begin position="354"/>
        <end position="376"/>
    </location>
</feature>
<dbReference type="Pfam" id="PF00563">
    <property type="entry name" value="EAL"/>
    <property type="match status" value="1"/>
</dbReference>
<evidence type="ECO:0000256" key="6">
    <source>
        <dbReference type="SAM" id="Phobius"/>
    </source>
</evidence>
<keyword evidence="4 6" id="KW-1133">Transmembrane helix</keyword>
<gene>
    <name evidence="9" type="ORF">VMF7928_02929</name>
</gene>
<dbReference type="InterPro" id="IPR000160">
    <property type="entry name" value="GGDEF_dom"/>
</dbReference>
<dbReference type="Gene3D" id="3.30.70.270">
    <property type="match status" value="1"/>
</dbReference>
<dbReference type="Pfam" id="PF00990">
    <property type="entry name" value="GGDEF"/>
    <property type="match status" value="1"/>
</dbReference>
<reference evidence="9" key="1">
    <citation type="submission" date="2021-11" db="EMBL/GenBank/DDBJ databases">
        <authorList>
            <person name="Rodrigo-Torres L."/>
            <person name="Arahal R. D."/>
            <person name="Lucena T."/>
        </authorList>
    </citation>
    <scope>NUCLEOTIDE SEQUENCE</scope>
    <source>
        <strain evidence="9">CECT 7928</strain>
    </source>
</reference>
<feature type="transmembrane region" description="Helical" evidence="6">
    <location>
        <begin position="17"/>
        <end position="37"/>
    </location>
</feature>
<dbReference type="Gene3D" id="3.30.450.20">
    <property type="entry name" value="PAS domain"/>
    <property type="match status" value="2"/>
</dbReference>
<name>A0ABN8E4W8_9VIBR</name>
<dbReference type="Proteomes" id="UP000838748">
    <property type="component" value="Unassembled WGS sequence"/>
</dbReference>
<dbReference type="Pfam" id="PF08269">
    <property type="entry name" value="dCache_2"/>
    <property type="match status" value="1"/>
</dbReference>
<feature type="domain" description="GGDEF" evidence="8">
    <location>
        <begin position="435"/>
        <end position="567"/>
    </location>
</feature>
<evidence type="ECO:0000259" key="7">
    <source>
        <dbReference type="PROSITE" id="PS50883"/>
    </source>
</evidence>
<keyword evidence="10" id="KW-1185">Reference proteome</keyword>
<evidence type="ECO:0000256" key="5">
    <source>
        <dbReference type="ARBA" id="ARBA00023136"/>
    </source>
</evidence>
<evidence type="ECO:0000256" key="1">
    <source>
        <dbReference type="ARBA" id="ARBA00004651"/>
    </source>
</evidence>
<dbReference type="InterPro" id="IPR043128">
    <property type="entry name" value="Rev_trsase/Diguanyl_cyclase"/>
</dbReference>
<feature type="domain" description="EAL" evidence="7">
    <location>
        <begin position="576"/>
        <end position="830"/>
    </location>
</feature>
<evidence type="ECO:0000259" key="8">
    <source>
        <dbReference type="PROSITE" id="PS50887"/>
    </source>
</evidence>
<dbReference type="SUPFAM" id="SSF55073">
    <property type="entry name" value="Nucleotide cyclase"/>
    <property type="match status" value="1"/>
</dbReference>